<keyword evidence="1" id="KW-1185">Reference proteome</keyword>
<dbReference type="Proteomes" id="UP000887563">
    <property type="component" value="Unplaced"/>
</dbReference>
<organism evidence="1 2">
    <name type="scientific">Meloidogyne incognita</name>
    <name type="common">Southern root-knot nematode worm</name>
    <name type="synonym">Oxyuris incognita</name>
    <dbReference type="NCBI Taxonomy" id="6306"/>
    <lineage>
        <taxon>Eukaryota</taxon>
        <taxon>Metazoa</taxon>
        <taxon>Ecdysozoa</taxon>
        <taxon>Nematoda</taxon>
        <taxon>Chromadorea</taxon>
        <taxon>Rhabditida</taxon>
        <taxon>Tylenchina</taxon>
        <taxon>Tylenchomorpha</taxon>
        <taxon>Tylenchoidea</taxon>
        <taxon>Meloidogynidae</taxon>
        <taxon>Meloidogyninae</taxon>
        <taxon>Meloidogyne</taxon>
        <taxon>Meloidogyne incognita group</taxon>
    </lineage>
</organism>
<evidence type="ECO:0000313" key="2">
    <source>
        <dbReference type="WBParaSite" id="Minc3s01172g21392"/>
    </source>
</evidence>
<accession>A0A914M1W8</accession>
<dbReference type="AlphaFoldDB" id="A0A914M1W8"/>
<proteinExistence type="predicted"/>
<sequence length="66" mass="7154">MLSGVTAKVFSKGFFRKQRQITIIPNFPLLSATLTLLSSFQKEPLPSTVVNPAFVVTTIARSASCP</sequence>
<protein>
    <submittedName>
        <fullName evidence="2">Uncharacterized protein</fullName>
    </submittedName>
</protein>
<dbReference type="WBParaSite" id="Minc3s01172g21392">
    <property type="protein sequence ID" value="Minc3s01172g21392"/>
    <property type="gene ID" value="Minc3s01172g21392"/>
</dbReference>
<evidence type="ECO:0000313" key="1">
    <source>
        <dbReference type="Proteomes" id="UP000887563"/>
    </source>
</evidence>
<reference evidence="2" key="1">
    <citation type="submission" date="2022-11" db="UniProtKB">
        <authorList>
            <consortium name="WormBaseParasite"/>
        </authorList>
    </citation>
    <scope>IDENTIFICATION</scope>
</reference>
<name>A0A914M1W8_MELIC</name>